<feature type="domain" description="Disease resistance protein At4g27190-like leucine-rich repeats" evidence="2">
    <location>
        <begin position="316"/>
        <end position="451"/>
    </location>
</feature>
<proteinExistence type="predicted"/>
<sequence length="1018" mass="115943">MKEIILTEESIEEEDERVNKIIFPKLDVLELWNLPNLIRFCSGYQIEFQSLRDLDIEGCGALMCLVPSVPHTDMMAKQVYTETNHNTEIQSLFNEMVTFSNLEKLSLYEIYEMKTSVAEGLLQLEKLSIIECGVEEIVAKPEDVEPAPYYCFKFPQLTSLKLIELSELRSFYPGTHISEWQKLKCLEVRNCRKVRKFGLEEVHEEGQHSIPIQQPLLSLEKIWDEDSRLKPVLQHLETLSVNGCNSLTNIVPSSSSFPNLATLEMKIFSFGVLNTPKLRGIELADQQHWEGNLNATIAANQLKVRPYFQASKFPALWHGGIQGRLLYNVKSLTVDKCAISDIPVPANLLPFLNKLEQLQVEYCDSAEIVFDLEGLSADDGHIGLLPQLSKLRLANLPMLRHLWNKDPLGILEFNNLRLLYVENCNSLKNIFTWSTALCLMQLEEIKLSNCNTIEEIIEKEGPEEATSSADKMILPSLKFVDLECLPKFSRFYSGSSNLECPSLKKLSIYECPSMKNVFGTLVRLHRPNTNDEGSEQRLENEGFDTPLTTPFCHKMFPNLEELSLDKKSAITILQSQFPTDFFSQVKVLQLRCFPNKSLVPLFSLLPGFPNLQNLVVLDSSLKQLFPFEGFVGDQEYITTLPRIRALKLKNLDDLKHMWEPDCQPHNPVFQSLETLEIESCGNFIFLAPSSASFRSLKTLKVCRCDTLINIVHLLQPKVCYTFKFPSLEQLTVRKCPKLRIFTAGVSSTPKLRGVLAGWYDDQKWQCEGNLNATIEQLYMKYVAFELICEVQLSNFPMLKEKWHGQFPFKNLKHLRNKNELVVERCDSVEELFDLEGLNADEGDVGLLKYLNELRLIDLPRLRHVWNDDPQGILSFKNLKLLQVQNCSSLTNMFTLSMASGLVNLQHMELKRCCLVEHIITKEAEEEIAKDKIMFPSMKSISIECLPNLSSFYSARDFLKCPSLKRIDVVGCPNMELLASKFGEEQDLSMIAEGNEAGIHNGDFVFSIAASSGGKVSLY</sequence>
<dbReference type="InterPro" id="IPR050905">
    <property type="entry name" value="Plant_NBS-LRR"/>
</dbReference>
<evidence type="ECO:0000313" key="4">
    <source>
        <dbReference type="Proteomes" id="UP000467840"/>
    </source>
</evidence>
<dbReference type="Pfam" id="PF23247">
    <property type="entry name" value="LRR_RPS2"/>
    <property type="match status" value="3"/>
</dbReference>
<dbReference type="InterPro" id="IPR032675">
    <property type="entry name" value="LRR_dom_sf"/>
</dbReference>
<feature type="domain" description="Disease resistance protein At4g27190-like leucine-rich repeats" evidence="2">
    <location>
        <begin position="559"/>
        <end position="705"/>
    </location>
</feature>
<organism evidence="3 4">
    <name type="scientific">Hevea brasiliensis</name>
    <name type="common">Para rubber tree</name>
    <name type="synonym">Siphonia brasiliensis</name>
    <dbReference type="NCBI Taxonomy" id="3981"/>
    <lineage>
        <taxon>Eukaryota</taxon>
        <taxon>Viridiplantae</taxon>
        <taxon>Streptophyta</taxon>
        <taxon>Embryophyta</taxon>
        <taxon>Tracheophyta</taxon>
        <taxon>Spermatophyta</taxon>
        <taxon>Magnoliopsida</taxon>
        <taxon>eudicotyledons</taxon>
        <taxon>Gunneridae</taxon>
        <taxon>Pentapetalae</taxon>
        <taxon>rosids</taxon>
        <taxon>fabids</taxon>
        <taxon>Malpighiales</taxon>
        <taxon>Euphorbiaceae</taxon>
        <taxon>Crotonoideae</taxon>
        <taxon>Micrandreae</taxon>
        <taxon>Hevea</taxon>
    </lineage>
</organism>
<evidence type="ECO:0000259" key="2">
    <source>
        <dbReference type="Pfam" id="PF23247"/>
    </source>
</evidence>
<dbReference type="Proteomes" id="UP000467840">
    <property type="component" value="Chromosome 7"/>
</dbReference>
<keyword evidence="4" id="KW-1185">Reference proteome</keyword>
<dbReference type="Gene3D" id="3.80.10.10">
    <property type="entry name" value="Ribonuclease Inhibitor"/>
    <property type="match status" value="4"/>
</dbReference>
<evidence type="ECO:0000313" key="3">
    <source>
        <dbReference type="EMBL" id="KAF2294520.1"/>
    </source>
</evidence>
<dbReference type="PANTHER" id="PTHR33463:SF147">
    <property type="entry name" value="NB-ARC DOMAIN-CONTAINING PROTEIN"/>
    <property type="match status" value="1"/>
</dbReference>
<comment type="caution">
    <text evidence="3">The sequence shown here is derived from an EMBL/GenBank/DDBJ whole genome shotgun (WGS) entry which is preliminary data.</text>
</comment>
<dbReference type="EMBL" id="JAAGAX010000013">
    <property type="protein sequence ID" value="KAF2294520.1"/>
    <property type="molecule type" value="Genomic_DNA"/>
</dbReference>
<dbReference type="PANTHER" id="PTHR33463">
    <property type="entry name" value="NB-ARC DOMAIN-CONTAINING PROTEIN-RELATED"/>
    <property type="match status" value="1"/>
</dbReference>
<reference evidence="3 4" key="1">
    <citation type="journal article" date="2020" name="Mol. Plant">
        <title>The Chromosome-Based Rubber Tree Genome Provides New Insights into Spurge Genome Evolution and Rubber Biosynthesis.</title>
        <authorList>
            <person name="Liu J."/>
            <person name="Shi C."/>
            <person name="Shi C.C."/>
            <person name="Li W."/>
            <person name="Zhang Q.J."/>
            <person name="Zhang Y."/>
            <person name="Li K."/>
            <person name="Lu H.F."/>
            <person name="Shi C."/>
            <person name="Zhu S.T."/>
            <person name="Xiao Z.Y."/>
            <person name="Nan H."/>
            <person name="Yue Y."/>
            <person name="Zhu X.G."/>
            <person name="Wu Y."/>
            <person name="Hong X.N."/>
            <person name="Fan G.Y."/>
            <person name="Tong Y."/>
            <person name="Zhang D."/>
            <person name="Mao C.L."/>
            <person name="Liu Y.L."/>
            <person name="Hao S.J."/>
            <person name="Liu W.Q."/>
            <person name="Lv M.Q."/>
            <person name="Zhang H.B."/>
            <person name="Liu Y."/>
            <person name="Hu-Tang G.R."/>
            <person name="Wang J.P."/>
            <person name="Wang J.H."/>
            <person name="Sun Y.H."/>
            <person name="Ni S.B."/>
            <person name="Chen W.B."/>
            <person name="Zhang X.C."/>
            <person name="Jiao Y.N."/>
            <person name="Eichler E.E."/>
            <person name="Li G.H."/>
            <person name="Liu X."/>
            <person name="Gao L.Z."/>
        </authorList>
    </citation>
    <scope>NUCLEOTIDE SEQUENCE [LARGE SCALE GENOMIC DNA]</scope>
    <source>
        <strain evidence="4">cv. GT1</strain>
        <tissue evidence="3">Leaf</tissue>
    </source>
</reference>
<evidence type="ECO:0000256" key="1">
    <source>
        <dbReference type="ARBA" id="ARBA00022821"/>
    </source>
</evidence>
<dbReference type="InterPro" id="IPR057135">
    <property type="entry name" value="At4g27190-like_LRR"/>
</dbReference>
<keyword evidence="1" id="KW-0611">Plant defense</keyword>
<dbReference type="SUPFAM" id="SSF52047">
    <property type="entry name" value="RNI-like"/>
    <property type="match status" value="2"/>
</dbReference>
<feature type="domain" description="Disease resistance protein At4g27190-like leucine-rich repeats" evidence="2">
    <location>
        <begin position="806"/>
        <end position="912"/>
    </location>
</feature>
<protein>
    <recommendedName>
        <fullName evidence="2">Disease resistance protein At4g27190-like leucine-rich repeats domain-containing protein</fullName>
    </recommendedName>
</protein>
<dbReference type="SUPFAM" id="SSF52058">
    <property type="entry name" value="L domain-like"/>
    <property type="match status" value="2"/>
</dbReference>
<accession>A0A6A6KZM9</accession>
<name>A0A6A6KZM9_HEVBR</name>
<gene>
    <name evidence="3" type="ORF">GH714_012171</name>
</gene>
<dbReference type="AlphaFoldDB" id="A0A6A6KZM9"/>